<dbReference type="Pfam" id="PF01835">
    <property type="entry name" value="MG2"/>
    <property type="match status" value="1"/>
</dbReference>
<evidence type="ECO:0000256" key="2">
    <source>
        <dbReference type="ARBA" id="ARBA00022729"/>
    </source>
</evidence>
<dbReference type="EMBL" id="JAAGWD010000003">
    <property type="protein sequence ID" value="NEM97922.1"/>
    <property type="molecule type" value="Genomic_DNA"/>
</dbReference>
<evidence type="ECO:0000313" key="6">
    <source>
        <dbReference type="EMBL" id="NEM97922.1"/>
    </source>
</evidence>
<accession>A0A6B3LLW8</accession>
<dbReference type="Pfam" id="PF17972">
    <property type="entry name" value="bMG5"/>
    <property type="match status" value="1"/>
</dbReference>
<comment type="similarity">
    <text evidence="1">Belongs to the protease inhibitor I39 (alpha-2-macroglobulin) family. Bacterial alpha-2-macroglobulin subfamily.</text>
</comment>
<dbReference type="RefSeq" id="WP_163914713.1">
    <property type="nucleotide sequence ID" value="NZ_JAAGWD010000003.1"/>
</dbReference>
<evidence type="ECO:0000256" key="1">
    <source>
        <dbReference type="ARBA" id="ARBA00010556"/>
    </source>
</evidence>
<dbReference type="SMART" id="SM01419">
    <property type="entry name" value="Thiol-ester_cl"/>
    <property type="match status" value="1"/>
</dbReference>
<feature type="signal peptide" evidence="3">
    <location>
        <begin position="1"/>
        <end position="22"/>
    </location>
</feature>
<dbReference type="InterPro" id="IPR001599">
    <property type="entry name" value="Macroglobln_a2"/>
</dbReference>
<evidence type="ECO:0000256" key="3">
    <source>
        <dbReference type="SAM" id="SignalP"/>
    </source>
</evidence>
<dbReference type="InterPro" id="IPR002890">
    <property type="entry name" value="MG2"/>
</dbReference>
<dbReference type="Proteomes" id="UP000474777">
    <property type="component" value="Unassembled WGS sequence"/>
</dbReference>
<comment type="caution">
    <text evidence="6">The sequence shown here is derived from an EMBL/GenBank/DDBJ whole genome shotgun (WGS) entry which is preliminary data.</text>
</comment>
<feature type="chain" id="PRO_5025570984" evidence="3">
    <location>
        <begin position="23"/>
        <end position="1806"/>
    </location>
</feature>
<dbReference type="Pfam" id="PF07678">
    <property type="entry name" value="TED_complement"/>
    <property type="match status" value="1"/>
</dbReference>
<reference evidence="6 7" key="1">
    <citation type="submission" date="2020-02" db="EMBL/GenBank/DDBJ databases">
        <authorList>
            <person name="Kim M.K."/>
        </authorList>
    </citation>
    <scope>NUCLEOTIDE SEQUENCE [LARGE SCALE GENOMIC DNA]</scope>
    <source>
        <strain evidence="6 7">BT327</strain>
    </source>
</reference>
<evidence type="ECO:0000259" key="4">
    <source>
        <dbReference type="SMART" id="SM01359"/>
    </source>
</evidence>
<dbReference type="InterPro" id="IPR047565">
    <property type="entry name" value="Alpha-macroglob_thiol-ester_cl"/>
</dbReference>
<dbReference type="GO" id="GO:0004866">
    <property type="term" value="F:endopeptidase inhibitor activity"/>
    <property type="evidence" value="ECO:0007669"/>
    <property type="project" value="InterPro"/>
</dbReference>
<dbReference type="InterPro" id="IPR041246">
    <property type="entry name" value="Bact_MG10"/>
</dbReference>
<dbReference type="Gene3D" id="2.60.40.1930">
    <property type="match status" value="1"/>
</dbReference>
<dbReference type="InterPro" id="IPR051802">
    <property type="entry name" value="YfhM-like"/>
</dbReference>
<dbReference type="SMART" id="SM01359">
    <property type="entry name" value="A2M_N_2"/>
    <property type="match status" value="1"/>
</dbReference>
<dbReference type="Pfam" id="PF07703">
    <property type="entry name" value="A2M_BRD"/>
    <property type="match status" value="1"/>
</dbReference>
<dbReference type="InterPro" id="IPR021868">
    <property type="entry name" value="Alpha_2_Macroglob_MG3"/>
</dbReference>
<proteinExistence type="inferred from homology"/>
<organism evidence="6 7">
    <name type="scientific">Pontibacter burrus</name>
    <dbReference type="NCBI Taxonomy" id="2704466"/>
    <lineage>
        <taxon>Bacteria</taxon>
        <taxon>Pseudomonadati</taxon>
        <taxon>Bacteroidota</taxon>
        <taxon>Cytophagia</taxon>
        <taxon>Cytophagales</taxon>
        <taxon>Hymenobacteraceae</taxon>
        <taxon>Pontibacter</taxon>
    </lineage>
</organism>
<dbReference type="PROSITE" id="PS51257">
    <property type="entry name" value="PROKAR_LIPOPROTEIN"/>
    <property type="match status" value="1"/>
</dbReference>
<dbReference type="Pfam" id="PF17973">
    <property type="entry name" value="bMG10"/>
    <property type="match status" value="1"/>
</dbReference>
<dbReference type="InterPro" id="IPR011626">
    <property type="entry name" value="Alpha-macroglobulin_TED"/>
</dbReference>
<name>A0A6B3LLW8_9BACT</name>
<dbReference type="Pfam" id="PF11974">
    <property type="entry name" value="bMG3"/>
    <property type="match status" value="1"/>
</dbReference>
<dbReference type="Pfam" id="PF17962">
    <property type="entry name" value="bMG6"/>
    <property type="match status" value="1"/>
</dbReference>
<feature type="domain" description="Alpha-2-macroglobulin" evidence="5">
    <location>
        <begin position="1135"/>
        <end position="1223"/>
    </location>
</feature>
<keyword evidence="2 3" id="KW-0732">Signal</keyword>
<protein>
    <submittedName>
        <fullName evidence="6">Alpha-2-macroglobulin family protein</fullName>
    </submittedName>
</protein>
<evidence type="ECO:0000259" key="5">
    <source>
        <dbReference type="SMART" id="SM01360"/>
    </source>
</evidence>
<dbReference type="GO" id="GO:0005615">
    <property type="term" value="C:extracellular space"/>
    <property type="evidence" value="ECO:0007669"/>
    <property type="project" value="InterPro"/>
</dbReference>
<dbReference type="InterPro" id="IPR041462">
    <property type="entry name" value="Bact_A2M_MG6"/>
</dbReference>
<dbReference type="InterPro" id="IPR008930">
    <property type="entry name" value="Terpenoid_cyclase/PrenylTrfase"/>
</dbReference>
<feature type="domain" description="Alpha-2-macroglobulin bait region" evidence="4">
    <location>
        <begin position="935"/>
        <end position="1073"/>
    </location>
</feature>
<keyword evidence="7" id="KW-1185">Reference proteome</keyword>
<dbReference type="CDD" id="cd02891">
    <property type="entry name" value="A2M_like"/>
    <property type="match status" value="1"/>
</dbReference>
<dbReference type="SUPFAM" id="SSF48239">
    <property type="entry name" value="Terpenoid cyclases/Protein prenyltransferases"/>
    <property type="match status" value="1"/>
</dbReference>
<sequence>MKKSLKYLLKAYSLLSIIAFTAACNRPSDELYLESRNFEQQIAQEQNLVFKFNKDLVSDSLLNQWDTIPYISIRPAVPGQFKWTAPDELVFSPSRPFAPSTNYQAELTDKLLLHTGSNYKIPSGQGFTFHTPYLALTKTNSYWTLNENNPTELEANLQLYFNYPVNLPSLREALQVFQNNTEVPAELVSSNRESITIKLKGLRQETDNAVPVRLTIAKGLRMPGSTYQTTQTIERQIELPSRRQMQITEVATAYEEGQERIYVFTTQPVTNADLHSLLTIEPRRTFTVERLDNGLVLQGNFSGQENYTLTIDGKLAGVAGKEMGKSYRHPVTFNTLQPTVAFANPRSIYLSSKGSRDIALNLVQVPRIKVSIGKVYENNMLRYLQEGKHYDGYYDQEAEEYYESYYYDVNDNNGNIIFEREYDTKSLRKQGSNRLLHLDLDDLDFDSQFKGLYVITVTSTEKSWLKDSKIVSVSDIGLIAKQGKNDVVVFANSIRDATTLPGVEIRFISTNNQVIHKATTDKDGVARFSNIDKVAPDFKMGLITARLEHDFNYMPYSQTQVNTSRFDVGGKRLGQLEYEAYIYGDRDLYRPGDTVHVNTIIRTTNWETIAGLPVKLKLLLPNGKEYRSIKSKLNQQGATTADFVLGTAAVTGTYTIEVYSGNDVLLNAHKIGVEEFMPDRLKVTAILNKSSYIPGDKLIVDLTAQNLFGPPAANRNYEVQLNLKKKAFSPKNYPDYTFDINTSGAVDIQSSVRQGETNEQGKGQETFQLTDYKDVGLLDGSVYTTVFDESGRPVNRLSKFDVSTQQVYFGIRTFDAYVSTRKQMHIPLLALNRDGKPVAATAQVQLVRYTYESVIERYSDNYNYKSQRKENVVLSKQVNVPAGGANFSFTPVSSGEYELRIMRPGAYNYVAQEFYAYGWGDTESTSFAVNTEGEVDITIDKETYAVGDKAKILFKSPFAGKILVTVEQDQVLSYYYLKTDKKAASLTLPIVSEHLPTVYITATALRQVKDNRMPLTIARGFKPLQVTSSETKLAVAITAPDVSRSGRQQQVKIKTVPNAEVTLAVVDEGILQLKDYKTPNPHGYFYQKRALATEAYDLYPYLFPELAGRSSVGGDGYDLEKRINPLTSKRVKLVSLWSEHLKTNGNGEAIVKVKIPEFSGSLRVMAVAYKGKSFGSAEKMMRVSDPVVISTALPRFVSPGDTMLVPVTLTNTTANTATASSSITVTGPLRLVGTAAQSVTIKPNAEARVNYKVVAASNIGQAKVIVTTNALGEKFSNTTDITVRPTAPLAKVTEAGTIKDGATKEIRLNHDFIPSSVSSKLIVSNSPLAQFTDDITFLLRYPHGCLEQTTSTAFPLLYYTDLARSLQQTQQNRTYNPAYLVQEAITKIELTQQYDGGFTYWPGAENTDWWSSAYATHFLLEARKAGYPVTQQVLDKALTYLQRKVKGKGMEEYRYYNASRQVQSKYIASRETAYSLYVLTIAGKPDWATMNYYKAKPELLSLDSRYLLASTYALNGRRESFNQVLPRSFSGETSVRALDGSFYSPMRDMAISLNGLIEADPENPQVATLARHLSEELRSNRWYNTQERAFALMALGKLASRNAGNSTLQVLQNGKVIGTYQDRDLVLQDKIKSGAITLRSSGKGTLYYFWEAEGISQSGNYKQEDNYMQVRRNFFTRDGKEITSNSVKQNDLVIVRIALQSLDGRTIPNVAITDMLPAAFEIENPRLMTEREFSWIQKQQPALPDYIDIRDDRINIYATAQPKQQYFFYQVRAVSKGTFKLGPVGADAMYNAEYHSYHGAGTVKVR</sequence>
<gene>
    <name evidence="6" type="ORF">GXP69_09465</name>
</gene>
<dbReference type="Gene3D" id="1.50.10.20">
    <property type="match status" value="1"/>
</dbReference>
<dbReference type="InterPro" id="IPR011625">
    <property type="entry name" value="A2M_N_BRD"/>
</dbReference>
<dbReference type="Pfam" id="PF00207">
    <property type="entry name" value="A2M"/>
    <property type="match status" value="1"/>
</dbReference>
<evidence type="ECO:0000313" key="7">
    <source>
        <dbReference type="Proteomes" id="UP000474777"/>
    </source>
</evidence>
<dbReference type="InterPro" id="IPR041203">
    <property type="entry name" value="Bact_A2M_MG5"/>
</dbReference>
<dbReference type="PANTHER" id="PTHR40094">
    <property type="entry name" value="ALPHA-2-MACROGLOBULIN HOMOLOG"/>
    <property type="match status" value="1"/>
</dbReference>
<dbReference type="SMART" id="SM01360">
    <property type="entry name" value="A2M"/>
    <property type="match status" value="1"/>
</dbReference>
<dbReference type="PANTHER" id="PTHR40094:SF1">
    <property type="entry name" value="UBIQUITIN DOMAIN-CONTAINING PROTEIN"/>
    <property type="match status" value="1"/>
</dbReference>